<evidence type="ECO:0000256" key="4">
    <source>
        <dbReference type="ARBA" id="ARBA00022692"/>
    </source>
</evidence>
<feature type="domain" description="Major facilitator superfamily (MFS) profile" evidence="8">
    <location>
        <begin position="235"/>
        <end position="440"/>
    </location>
</feature>
<evidence type="ECO:0000313" key="9">
    <source>
        <dbReference type="EMBL" id="BAS29199.1"/>
    </source>
</evidence>
<name>A0A0K2SQX0_LIMPI</name>
<evidence type="ECO:0000256" key="5">
    <source>
        <dbReference type="ARBA" id="ARBA00022989"/>
    </source>
</evidence>
<dbReference type="EMBL" id="AP014924">
    <property type="protein sequence ID" value="BAS29199.1"/>
    <property type="molecule type" value="Genomic_DNA"/>
</dbReference>
<dbReference type="KEGG" id="lpil:LIP_3387"/>
<feature type="transmembrane region" description="Helical" evidence="7">
    <location>
        <begin position="301"/>
        <end position="321"/>
    </location>
</feature>
<proteinExistence type="predicted"/>
<evidence type="ECO:0000313" key="10">
    <source>
        <dbReference type="Proteomes" id="UP000065807"/>
    </source>
</evidence>
<dbReference type="PANTHER" id="PTHR23517:SF3">
    <property type="entry name" value="INTEGRAL MEMBRANE TRANSPORT PROTEIN"/>
    <property type="match status" value="1"/>
</dbReference>
<feature type="transmembrane region" description="Helical" evidence="7">
    <location>
        <begin position="87"/>
        <end position="105"/>
    </location>
</feature>
<dbReference type="PROSITE" id="PS00216">
    <property type="entry name" value="SUGAR_TRANSPORT_1"/>
    <property type="match status" value="1"/>
</dbReference>
<reference evidence="10" key="1">
    <citation type="submission" date="2015-07" db="EMBL/GenBank/DDBJ databases">
        <title>Complete genome sequence and phylogenetic analysis of Limnochorda pilosa.</title>
        <authorList>
            <person name="Watanabe M."/>
            <person name="Kojima H."/>
            <person name="Fukui M."/>
        </authorList>
    </citation>
    <scope>NUCLEOTIDE SEQUENCE [LARGE SCALE GENOMIC DNA]</scope>
    <source>
        <strain evidence="10">HC45</strain>
    </source>
</reference>
<dbReference type="SUPFAM" id="SSF103473">
    <property type="entry name" value="MFS general substrate transporter"/>
    <property type="match status" value="1"/>
</dbReference>
<accession>A0A0K2SQX0</accession>
<evidence type="ECO:0000256" key="7">
    <source>
        <dbReference type="SAM" id="Phobius"/>
    </source>
</evidence>
<keyword evidence="3" id="KW-1003">Cell membrane</keyword>
<dbReference type="InterPro" id="IPR005829">
    <property type="entry name" value="Sugar_transporter_CS"/>
</dbReference>
<gene>
    <name evidence="9" type="ORF">LIP_3387</name>
</gene>
<feature type="transmembrane region" description="Helical" evidence="7">
    <location>
        <begin position="152"/>
        <end position="173"/>
    </location>
</feature>
<keyword evidence="4 7" id="KW-0812">Transmembrane</keyword>
<evidence type="ECO:0000256" key="6">
    <source>
        <dbReference type="ARBA" id="ARBA00023136"/>
    </source>
</evidence>
<keyword evidence="6 7" id="KW-0472">Membrane</keyword>
<dbReference type="Proteomes" id="UP000065807">
    <property type="component" value="Chromosome"/>
</dbReference>
<evidence type="ECO:0000259" key="8">
    <source>
        <dbReference type="PROSITE" id="PS50850"/>
    </source>
</evidence>
<feature type="transmembrane region" description="Helical" evidence="7">
    <location>
        <begin position="21"/>
        <end position="37"/>
    </location>
</feature>
<feature type="transmembrane region" description="Helical" evidence="7">
    <location>
        <begin position="371"/>
        <end position="393"/>
    </location>
</feature>
<dbReference type="InterPro" id="IPR050171">
    <property type="entry name" value="MFS_Transporters"/>
</dbReference>
<dbReference type="PANTHER" id="PTHR23517">
    <property type="entry name" value="RESISTANCE PROTEIN MDTM, PUTATIVE-RELATED-RELATED"/>
    <property type="match status" value="1"/>
</dbReference>
<keyword evidence="2" id="KW-0813">Transport</keyword>
<dbReference type="GO" id="GO:0022857">
    <property type="term" value="F:transmembrane transporter activity"/>
    <property type="evidence" value="ECO:0007669"/>
    <property type="project" value="InterPro"/>
</dbReference>
<feature type="transmembrane region" description="Helical" evidence="7">
    <location>
        <begin position="111"/>
        <end position="132"/>
    </location>
</feature>
<keyword evidence="5 7" id="KW-1133">Transmembrane helix</keyword>
<feature type="transmembrane region" description="Helical" evidence="7">
    <location>
        <begin position="179"/>
        <end position="197"/>
    </location>
</feature>
<dbReference type="GO" id="GO:0005886">
    <property type="term" value="C:plasma membrane"/>
    <property type="evidence" value="ECO:0007669"/>
    <property type="project" value="UniProtKB-SubCell"/>
</dbReference>
<dbReference type="RefSeq" id="WP_198409586.1">
    <property type="nucleotide sequence ID" value="NZ_AP014924.1"/>
</dbReference>
<evidence type="ECO:0000256" key="3">
    <source>
        <dbReference type="ARBA" id="ARBA00022475"/>
    </source>
</evidence>
<organism evidence="9 10">
    <name type="scientific">Limnochorda pilosa</name>
    <dbReference type="NCBI Taxonomy" id="1555112"/>
    <lineage>
        <taxon>Bacteria</taxon>
        <taxon>Bacillati</taxon>
        <taxon>Bacillota</taxon>
        <taxon>Limnochordia</taxon>
        <taxon>Limnochordales</taxon>
        <taxon>Limnochordaceae</taxon>
        <taxon>Limnochorda</taxon>
    </lineage>
</organism>
<dbReference type="InterPro" id="IPR036259">
    <property type="entry name" value="MFS_trans_sf"/>
</dbReference>
<dbReference type="PATRIC" id="fig|1555112.3.peg.3423"/>
<reference evidence="10" key="2">
    <citation type="journal article" date="2016" name="Int. J. Syst. Evol. Microbiol.">
        <title>Complete genome sequence and cell structure of Limnochorda pilosa, a Gram-negative spore-former within the phylum Firmicutes.</title>
        <authorList>
            <person name="Watanabe M."/>
            <person name="Kojima H."/>
            <person name="Fukui M."/>
        </authorList>
    </citation>
    <scope>NUCLEOTIDE SEQUENCE [LARGE SCALE GENOMIC DNA]</scope>
    <source>
        <strain evidence="10">HC45</strain>
    </source>
</reference>
<dbReference type="Gene3D" id="1.20.1250.20">
    <property type="entry name" value="MFS general substrate transporter like domains"/>
    <property type="match status" value="2"/>
</dbReference>
<dbReference type="Pfam" id="PF07690">
    <property type="entry name" value="MFS_1"/>
    <property type="match status" value="2"/>
</dbReference>
<comment type="subcellular location">
    <subcellularLocation>
        <location evidence="1">Cell membrane</location>
        <topology evidence="1">Multi-pass membrane protein</topology>
    </subcellularLocation>
</comment>
<feature type="transmembrane region" description="Helical" evidence="7">
    <location>
        <begin position="57"/>
        <end position="80"/>
    </location>
</feature>
<sequence>MESRPDPATVRLGLRENLGSFALLVLVNAFVGGMVGLERTVVPLVGAEEFRLASEVVVFAFIMAFGVVKAFTNLASGVLADRFTRKAVLVAGWALGLPVPFLLAWGPTWGWIVGANVLLGLSQGLAWSMTVAMKIDLVGSARRGLAVGLNEFAGYGAVGLTALLTGYVAAARGLRPDPFLIGVAYAVLGFTLSLFAVRDTGAHAALEASLHPGAEQVARPSTGWVVAQTTWRNRTLFAVSQAGLVNNLNDGMSWGVFPLLFAAHGVGLEGIGLIKAVYPLTWGIGQVVTGPLSDRYGRKPLIVAGMITQAAGHAVIGLGLARPFTAGLMGSVLLGIGTAMVYPSLLAAVGDSAHPSWRTTSLGVYRFWRDLGYAVGALTSGLVAGALGLAWAVHVAGLLTLASGLVAWGAMRETLPTRAAEAREAFRQPAGPPGAGRPSR</sequence>
<feature type="transmembrane region" description="Helical" evidence="7">
    <location>
        <begin position="327"/>
        <end position="350"/>
    </location>
</feature>
<dbReference type="STRING" id="1555112.LIP_3387"/>
<evidence type="ECO:0000256" key="2">
    <source>
        <dbReference type="ARBA" id="ARBA00022448"/>
    </source>
</evidence>
<protein>
    <submittedName>
        <fullName evidence="9">MFS transporter</fullName>
    </submittedName>
</protein>
<dbReference type="InterPro" id="IPR011701">
    <property type="entry name" value="MFS"/>
</dbReference>
<dbReference type="AlphaFoldDB" id="A0A0K2SQX0"/>
<dbReference type="PROSITE" id="PS50850">
    <property type="entry name" value="MFS"/>
    <property type="match status" value="1"/>
</dbReference>
<keyword evidence="10" id="KW-1185">Reference proteome</keyword>
<evidence type="ECO:0000256" key="1">
    <source>
        <dbReference type="ARBA" id="ARBA00004651"/>
    </source>
</evidence>
<dbReference type="InterPro" id="IPR020846">
    <property type="entry name" value="MFS_dom"/>
</dbReference>